<dbReference type="InterPro" id="IPR005116">
    <property type="entry name" value="Transp-assoc_OB_typ1"/>
</dbReference>
<reference evidence="3" key="1">
    <citation type="submission" date="2020-06" db="EMBL/GenBank/DDBJ databases">
        <title>Unique genomic features of the anaerobic methanotrophic archaea.</title>
        <authorList>
            <person name="Chadwick G.L."/>
            <person name="Skennerton C.T."/>
            <person name="Laso-Perez R."/>
            <person name="Leu A.O."/>
            <person name="Speth D.R."/>
            <person name="Yu H."/>
            <person name="Morgan-Lang C."/>
            <person name="Hatzenpichler R."/>
            <person name="Goudeau D."/>
            <person name="Malmstrom R."/>
            <person name="Brazelton W.J."/>
            <person name="Woyke T."/>
            <person name="Hallam S.J."/>
            <person name="Tyson G.W."/>
            <person name="Wegener G."/>
            <person name="Boetius A."/>
            <person name="Orphan V."/>
        </authorList>
    </citation>
    <scope>NUCLEOTIDE SEQUENCE</scope>
</reference>
<dbReference type="GO" id="GO:0005886">
    <property type="term" value="C:plasma membrane"/>
    <property type="evidence" value="ECO:0007669"/>
    <property type="project" value="UniProtKB-SubCell"/>
</dbReference>
<dbReference type="EMBL" id="MT631473">
    <property type="protein sequence ID" value="QNO51567.1"/>
    <property type="molecule type" value="Genomic_DNA"/>
</dbReference>
<gene>
    <name evidence="3" type="ORF">FJOHDBIG_00015</name>
</gene>
<dbReference type="AlphaFoldDB" id="A0A7G9YU83"/>
<sequence length="58" mass="6425">MSSARNAFKGEIERVVDTGTVIRIAVDVGIEIPFIVAITKQSFDDMDLKKRSGSVYHI</sequence>
<dbReference type="Pfam" id="PF03459">
    <property type="entry name" value="TOBE"/>
    <property type="match status" value="1"/>
</dbReference>
<dbReference type="Gene3D" id="2.40.50.100">
    <property type="match status" value="1"/>
</dbReference>
<evidence type="ECO:0000259" key="2">
    <source>
        <dbReference type="Pfam" id="PF03459"/>
    </source>
</evidence>
<name>A0A7G9YU83_9EURY</name>
<evidence type="ECO:0000313" key="3">
    <source>
        <dbReference type="EMBL" id="QNO51567.1"/>
    </source>
</evidence>
<comment type="subcellular location">
    <subcellularLocation>
        <location evidence="1">Cell membrane</location>
        <topology evidence="1">Peripheral membrane protein</topology>
    </subcellularLocation>
</comment>
<dbReference type="SUPFAM" id="SSF50331">
    <property type="entry name" value="MOP-like"/>
    <property type="match status" value="1"/>
</dbReference>
<dbReference type="InterPro" id="IPR008995">
    <property type="entry name" value="Mo/tungstate-bd_C_term_dom"/>
</dbReference>
<evidence type="ECO:0000256" key="1">
    <source>
        <dbReference type="ARBA" id="ARBA00004202"/>
    </source>
</evidence>
<accession>A0A7G9YU83</accession>
<feature type="domain" description="Transport-associated OB type 1" evidence="2">
    <location>
        <begin position="2"/>
        <end position="49"/>
    </location>
</feature>
<organism evidence="3">
    <name type="scientific">Candidatus Methanophagaceae archaeon ANME-1 ERB6</name>
    <dbReference type="NCBI Taxonomy" id="2759912"/>
    <lineage>
        <taxon>Archaea</taxon>
        <taxon>Methanobacteriati</taxon>
        <taxon>Methanobacteriota</taxon>
        <taxon>Stenosarchaea group</taxon>
        <taxon>Methanomicrobia</taxon>
        <taxon>Candidatus Methanophagales</taxon>
        <taxon>Candidatus Methanophagaceae</taxon>
    </lineage>
</organism>
<proteinExistence type="predicted"/>
<protein>
    <recommendedName>
        <fullName evidence="2">Transport-associated OB type 1 domain-containing protein</fullName>
    </recommendedName>
</protein>